<feature type="compositionally biased region" description="Low complexity" evidence="1">
    <location>
        <begin position="375"/>
        <end position="389"/>
    </location>
</feature>
<evidence type="ECO:0008006" key="4">
    <source>
        <dbReference type="Google" id="ProtNLM"/>
    </source>
</evidence>
<evidence type="ECO:0000313" key="3">
    <source>
        <dbReference type="Proteomes" id="UP000078542"/>
    </source>
</evidence>
<evidence type="ECO:0000313" key="2">
    <source>
        <dbReference type="EMBL" id="KYM97600.1"/>
    </source>
</evidence>
<dbReference type="EMBL" id="KQ978068">
    <property type="protein sequence ID" value="KYM97600.1"/>
    <property type="molecule type" value="Genomic_DNA"/>
</dbReference>
<organism evidence="2 3">
    <name type="scientific">Cyphomyrmex costatus</name>
    <dbReference type="NCBI Taxonomy" id="456900"/>
    <lineage>
        <taxon>Eukaryota</taxon>
        <taxon>Metazoa</taxon>
        <taxon>Ecdysozoa</taxon>
        <taxon>Arthropoda</taxon>
        <taxon>Hexapoda</taxon>
        <taxon>Insecta</taxon>
        <taxon>Pterygota</taxon>
        <taxon>Neoptera</taxon>
        <taxon>Endopterygota</taxon>
        <taxon>Hymenoptera</taxon>
        <taxon>Apocrita</taxon>
        <taxon>Aculeata</taxon>
        <taxon>Formicoidea</taxon>
        <taxon>Formicidae</taxon>
        <taxon>Myrmicinae</taxon>
        <taxon>Cyphomyrmex</taxon>
    </lineage>
</organism>
<accession>A0A195CA81</accession>
<reference evidence="2 3" key="1">
    <citation type="submission" date="2016-03" db="EMBL/GenBank/DDBJ databases">
        <title>Cyphomyrmex costatus WGS genome.</title>
        <authorList>
            <person name="Nygaard S."/>
            <person name="Hu H."/>
            <person name="Boomsma J."/>
            <person name="Zhang G."/>
        </authorList>
    </citation>
    <scope>NUCLEOTIDE SEQUENCE [LARGE SCALE GENOMIC DNA]</scope>
    <source>
        <strain evidence="2">MS0001</strain>
        <tissue evidence="2">Whole body</tissue>
    </source>
</reference>
<dbReference type="AlphaFoldDB" id="A0A195CA81"/>
<dbReference type="Proteomes" id="UP000078542">
    <property type="component" value="Unassembled WGS sequence"/>
</dbReference>
<sequence>MHEKPGGYMTLKDAIELITGYTISEIDNAILCDICFYKVESYIKFRSQLVASFGRLNNIQISDLDSSDLKNVDITNTSLFSKITNTGLFIIKSEIPKEIMNINENNVSSNCSNLSSRETTNDSCYTNSPSNFHHYVDNVSDYGSDIDDNLNVDIARSRIQKSDIESDINVCSGEDDEVLELPVEYKHSEAINISSTESEEDYDYGPTFKKIKLSNRISSPTATVALRQSVCSKKNIEGYNRSTLSKTPEHYYGLRKKKHFLSIQRALSTQKLAEQKLSFWEYVFGRLKKSSKNPRVCQLTNYQEQMRSKNLRYQIISRNVIYTDLIKSKNMRFIDDRTCKGKTVTPTTPRMPYEKIKPASNNSNTKGIIDRHQNNIKSKNSKSNPPIYEKSTSQISISITDSAEARETTAKILRQAMAQEEPRIHSRVKQLKILVNEKMCKSQYVSQIDQKSVQIPINNYNLDK</sequence>
<keyword evidence="3" id="KW-1185">Reference proteome</keyword>
<evidence type="ECO:0000256" key="1">
    <source>
        <dbReference type="SAM" id="MobiDB-lite"/>
    </source>
</evidence>
<feature type="region of interest" description="Disordered" evidence="1">
    <location>
        <begin position="342"/>
        <end position="389"/>
    </location>
</feature>
<gene>
    <name evidence="2" type="ORF">ALC62_11894</name>
</gene>
<name>A0A195CA81_9HYME</name>
<protein>
    <recommendedName>
        <fullName evidence="4">ZAD domain-containing protein</fullName>
    </recommendedName>
</protein>
<proteinExistence type="predicted"/>